<keyword evidence="2" id="KW-1185">Reference proteome</keyword>
<evidence type="ECO:0000313" key="2">
    <source>
        <dbReference type="Proteomes" id="UP000273307"/>
    </source>
</evidence>
<organism evidence="1 2">
    <name type="scientific">Mycobacterium attenuatum</name>
    <dbReference type="NCBI Taxonomy" id="2341086"/>
    <lineage>
        <taxon>Bacteria</taxon>
        <taxon>Bacillati</taxon>
        <taxon>Actinomycetota</taxon>
        <taxon>Actinomycetes</taxon>
        <taxon>Mycobacteriales</taxon>
        <taxon>Mycobacteriaceae</taxon>
        <taxon>Mycobacterium</taxon>
    </lineage>
</organism>
<accession>A0A498QC25</accession>
<gene>
    <name evidence="1" type="ORF">LAUMK136_04916</name>
</gene>
<dbReference type="Proteomes" id="UP000273307">
    <property type="component" value="Unassembled WGS sequence"/>
</dbReference>
<protein>
    <submittedName>
        <fullName evidence="1">Uncharacterized protein</fullName>
    </submittedName>
</protein>
<dbReference type="AlphaFoldDB" id="A0A498QC25"/>
<proteinExistence type="predicted"/>
<reference evidence="1 2" key="1">
    <citation type="submission" date="2018-09" db="EMBL/GenBank/DDBJ databases">
        <authorList>
            <person name="Tagini F."/>
        </authorList>
    </citation>
    <scope>NUCLEOTIDE SEQUENCE [LARGE SCALE GENOMIC DNA]</scope>
    <source>
        <strain evidence="1 2">MK136</strain>
    </source>
</reference>
<name>A0A498QC25_9MYCO</name>
<sequence>MAWYSRPYAPNSSAIRADTSSVAAANTSVVEVAAAALAAPTAEPRLVKSWVAAATMSGETSTYDMTENSNRCPGMCRQTPPHAGVARREPSYDSSNLSALYWILVWFFLHSPVIQFVRSA</sequence>
<dbReference type="EMBL" id="UPHP01000128">
    <property type="protein sequence ID" value="VBA43096.1"/>
    <property type="molecule type" value="Genomic_DNA"/>
</dbReference>
<evidence type="ECO:0000313" key="1">
    <source>
        <dbReference type="EMBL" id="VBA43096.1"/>
    </source>
</evidence>